<organism evidence="2 3">
    <name type="scientific">Tenebrio molitor</name>
    <name type="common">Yellow mealworm beetle</name>
    <dbReference type="NCBI Taxonomy" id="7067"/>
    <lineage>
        <taxon>Eukaryota</taxon>
        <taxon>Metazoa</taxon>
        <taxon>Ecdysozoa</taxon>
        <taxon>Arthropoda</taxon>
        <taxon>Hexapoda</taxon>
        <taxon>Insecta</taxon>
        <taxon>Pterygota</taxon>
        <taxon>Neoptera</taxon>
        <taxon>Endopterygota</taxon>
        <taxon>Coleoptera</taxon>
        <taxon>Polyphaga</taxon>
        <taxon>Cucujiformia</taxon>
        <taxon>Tenebrionidae</taxon>
        <taxon>Tenebrio</taxon>
    </lineage>
</organism>
<reference evidence="2" key="1">
    <citation type="journal article" date="2020" name="J Insects Food Feed">
        <title>The yellow mealworm (Tenebrio molitor) genome: a resource for the emerging insects as food and feed industry.</title>
        <authorList>
            <person name="Eriksson T."/>
            <person name="Andere A."/>
            <person name="Kelstrup H."/>
            <person name="Emery V."/>
            <person name="Picard C."/>
        </authorList>
    </citation>
    <scope>NUCLEOTIDE SEQUENCE</scope>
    <source>
        <strain evidence="2">Stoneville</strain>
        <tissue evidence="2">Whole head</tissue>
    </source>
</reference>
<dbReference type="Proteomes" id="UP000719412">
    <property type="component" value="Unassembled WGS sequence"/>
</dbReference>
<protein>
    <submittedName>
        <fullName evidence="2">Uncharacterized protein</fullName>
    </submittedName>
</protein>
<evidence type="ECO:0000313" key="3">
    <source>
        <dbReference type="Proteomes" id="UP000719412"/>
    </source>
</evidence>
<sequence>MNNSVITSLTLKQRALHNAINGAGSGATEDGRHCDSHVEDAKDSAKSFKRDLDLEEGPALDGAGPGRPSRACTYVSDLSKHGPTMNNGNINQRIAVYPDEVMRVANEQTSLDVSRFDYCGVEIRFLTYDRRGEQETVVSGAVRHSISRSRSKAPPGSELSSGDNQVAAHTRHINHQERPPIPPSLTEIYVLVFIFMSRPGWKKYGAKAGS</sequence>
<dbReference type="EMBL" id="JABDTM020023849">
    <property type="protein sequence ID" value="KAH0814850.1"/>
    <property type="molecule type" value="Genomic_DNA"/>
</dbReference>
<feature type="compositionally biased region" description="Basic and acidic residues" evidence="1">
    <location>
        <begin position="29"/>
        <end position="52"/>
    </location>
</feature>
<accession>A0A8J6LBE1</accession>
<keyword evidence="3" id="KW-1185">Reference proteome</keyword>
<dbReference type="AlphaFoldDB" id="A0A8J6LBE1"/>
<comment type="caution">
    <text evidence="2">The sequence shown here is derived from an EMBL/GenBank/DDBJ whole genome shotgun (WGS) entry which is preliminary data.</text>
</comment>
<feature type="region of interest" description="Disordered" evidence="1">
    <location>
        <begin position="143"/>
        <end position="179"/>
    </location>
</feature>
<evidence type="ECO:0000256" key="1">
    <source>
        <dbReference type="SAM" id="MobiDB-lite"/>
    </source>
</evidence>
<reference evidence="2" key="2">
    <citation type="submission" date="2021-08" db="EMBL/GenBank/DDBJ databases">
        <authorList>
            <person name="Eriksson T."/>
        </authorList>
    </citation>
    <scope>NUCLEOTIDE SEQUENCE</scope>
    <source>
        <strain evidence="2">Stoneville</strain>
        <tissue evidence="2">Whole head</tissue>
    </source>
</reference>
<name>A0A8J6LBE1_TENMO</name>
<gene>
    <name evidence="2" type="ORF">GEV33_007940</name>
</gene>
<feature type="region of interest" description="Disordered" evidence="1">
    <location>
        <begin position="22"/>
        <end position="69"/>
    </location>
</feature>
<proteinExistence type="predicted"/>
<evidence type="ECO:0000313" key="2">
    <source>
        <dbReference type="EMBL" id="KAH0814850.1"/>
    </source>
</evidence>